<sequence length="180" mass="20665">MILKNMQAVLDQANFTCSIFPASESSPLEQLVVFAGLDQKEREKVIEIVAREQQFDPNMLKEQLNDHYYRIQFNAKLPFEVEPLALNQTGSVILFLNQLMDWPGFELNELTNQVSYRYNWLMKESALDSRLLMTIVGSILLNLDMFSDTIEQIASGHSTFNELLESIVKFGQHIQKETGS</sequence>
<dbReference type="PATRIC" id="fig|389348.3.peg.2351"/>
<dbReference type="InParanoid" id="A0A0U5EU18"/>
<dbReference type="KEGG" id="pnl:PNK_2093"/>
<keyword evidence="2" id="KW-1185">Reference proteome</keyword>
<accession>A0A0U5EU18</accession>
<gene>
    <name evidence="1" type="ORF">PNK_2093</name>
</gene>
<dbReference type="Proteomes" id="UP000069902">
    <property type="component" value="Chromosome cPNK"/>
</dbReference>
<name>A0A0U5EU18_9BACT</name>
<dbReference type="STRING" id="389348.PNK_2093"/>
<reference evidence="2" key="1">
    <citation type="submission" date="2015-09" db="EMBL/GenBank/DDBJ databases">
        <authorList>
            <person name="Bertelli C."/>
        </authorList>
    </citation>
    <scope>NUCLEOTIDE SEQUENCE [LARGE SCALE GENOMIC DNA]</scope>
    <source>
        <strain evidence="2">KNic</strain>
    </source>
</reference>
<organism evidence="1 2">
    <name type="scientific">Candidatus Protochlamydia naegleriophila</name>
    <dbReference type="NCBI Taxonomy" id="389348"/>
    <lineage>
        <taxon>Bacteria</taxon>
        <taxon>Pseudomonadati</taxon>
        <taxon>Chlamydiota</taxon>
        <taxon>Chlamydiia</taxon>
        <taxon>Parachlamydiales</taxon>
        <taxon>Parachlamydiaceae</taxon>
        <taxon>Candidatus Protochlamydia</taxon>
    </lineage>
</organism>
<dbReference type="RefSeq" id="WP_059061929.1">
    <property type="nucleotide sequence ID" value="NZ_LN879502.1"/>
</dbReference>
<evidence type="ECO:0000313" key="1">
    <source>
        <dbReference type="EMBL" id="CUI17697.1"/>
    </source>
</evidence>
<evidence type="ECO:0000313" key="2">
    <source>
        <dbReference type="Proteomes" id="UP000069902"/>
    </source>
</evidence>
<dbReference type="EMBL" id="LN879502">
    <property type="protein sequence ID" value="CUI17697.1"/>
    <property type="molecule type" value="Genomic_DNA"/>
</dbReference>
<protein>
    <submittedName>
        <fullName evidence="1">Uncharacterized protein</fullName>
    </submittedName>
</protein>
<dbReference type="AlphaFoldDB" id="A0A0U5EU18"/>
<proteinExistence type="predicted"/>